<reference evidence="4" key="1">
    <citation type="journal article" date="2023" name="Mol. Phylogenet. Evol.">
        <title>Genome-scale phylogeny and comparative genomics of the fungal order Sordariales.</title>
        <authorList>
            <person name="Hensen N."/>
            <person name="Bonometti L."/>
            <person name="Westerberg I."/>
            <person name="Brannstrom I.O."/>
            <person name="Guillou S."/>
            <person name="Cros-Aarteil S."/>
            <person name="Calhoun S."/>
            <person name="Haridas S."/>
            <person name="Kuo A."/>
            <person name="Mondo S."/>
            <person name="Pangilinan J."/>
            <person name="Riley R."/>
            <person name="LaButti K."/>
            <person name="Andreopoulos B."/>
            <person name="Lipzen A."/>
            <person name="Chen C."/>
            <person name="Yan M."/>
            <person name="Daum C."/>
            <person name="Ng V."/>
            <person name="Clum A."/>
            <person name="Steindorff A."/>
            <person name="Ohm R.A."/>
            <person name="Martin F."/>
            <person name="Silar P."/>
            <person name="Natvig D.O."/>
            <person name="Lalanne C."/>
            <person name="Gautier V."/>
            <person name="Ament-Velasquez S.L."/>
            <person name="Kruys A."/>
            <person name="Hutchinson M.I."/>
            <person name="Powell A.J."/>
            <person name="Barry K."/>
            <person name="Miller A.N."/>
            <person name="Grigoriev I.V."/>
            <person name="Debuchy R."/>
            <person name="Gladieux P."/>
            <person name="Hiltunen Thoren M."/>
            <person name="Johannesson H."/>
        </authorList>
    </citation>
    <scope>NUCLEOTIDE SEQUENCE</scope>
    <source>
        <strain evidence="4">CBS 955.72</strain>
    </source>
</reference>
<accession>A0AAJ0HSV8</accession>
<dbReference type="SUPFAM" id="SSF51735">
    <property type="entry name" value="NAD(P)-binding Rossmann-fold domains"/>
    <property type="match status" value="1"/>
</dbReference>
<dbReference type="AlphaFoldDB" id="A0AAJ0HSV8"/>
<evidence type="ECO:0000313" key="4">
    <source>
        <dbReference type="EMBL" id="KAK3360586.1"/>
    </source>
</evidence>
<dbReference type="Proteomes" id="UP001275084">
    <property type="component" value="Unassembled WGS sequence"/>
</dbReference>
<evidence type="ECO:0000256" key="2">
    <source>
        <dbReference type="ARBA" id="ARBA00022857"/>
    </source>
</evidence>
<dbReference type="EMBL" id="JAUIQD010000002">
    <property type="protein sequence ID" value="KAK3360586.1"/>
    <property type="molecule type" value="Genomic_DNA"/>
</dbReference>
<dbReference type="GO" id="GO:0005737">
    <property type="term" value="C:cytoplasm"/>
    <property type="evidence" value="ECO:0007669"/>
    <property type="project" value="TreeGrafter"/>
</dbReference>
<dbReference type="GO" id="GO:0016491">
    <property type="term" value="F:oxidoreductase activity"/>
    <property type="evidence" value="ECO:0007669"/>
    <property type="project" value="UniProtKB-KW"/>
</dbReference>
<name>A0AAJ0HSV8_9PEZI</name>
<sequence>MTTTVLITGANRGIGRSIATIYLQRPSHTVIAAISDVTSPSSVELLNLPKAVDSKLIFVQIDSASDTDAEDAAYTLKQEIDHLDILIANTAICVYNEPKTFRDQLEINVLGPVKLFKAFYELLKAAEEPKYSALINICQRS</sequence>
<protein>
    <submittedName>
        <fullName evidence="4">Norsolorinic acid reductase-like protein</fullName>
    </submittedName>
</protein>
<reference evidence="4" key="2">
    <citation type="submission" date="2023-06" db="EMBL/GenBank/DDBJ databases">
        <authorList>
            <consortium name="Lawrence Berkeley National Laboratory"/>
            <person name="Haridas S."/>
            <person name="Hensen N."/>
            <person name="Bonometti L."/>
            <person name="Westerberg I."/>
            <person name="Brannstrom I.O."/>
            <person name="Guillou S."/>
            <person name="Cros-Aarteil S."/>
            <person name="Calhoun S."/>
            <person name="Kuo A."/>
            <person name="Mondo S."/>
            <person name="Pangilinan J."/>
            <person name="Riley R."/>
            <person name="Labutti K."/>
            <person name="Andreopoulos B."/>
            <person name="Lipzen A."/>
            <person name="Chen C."/>
            <person name="Yanf M."/>
            <person name="Daum C."/>
            <person name="Ng V."/>
            <person name="Clum A."/>
            <person name="Steindorff A."/>
            <person name="Ohm R."/>
            <person name="Martin F."/>
            <person name="Silar P."/>
            <person name="Natvig D."/>
            <person name="Lalanne C."/>
            <person name="Gautier V."/>
            <person name="Ament-Velasquez S.L."/>
            <person name="Kruys A."/>
            <person name="Hutchinson M.I."/>
            <person name="Powell A.J."/>
            <person name="Barry K."/>
            <person name="Miller A.N."/>
            <person name="Grigoriev I.V."/>
            <person name="Debuchy R."/>
            <person name="Gladieux P."/>
            <person name="Thoren M.H."/>
            <person name="Johannesson H."/>
        </authorList>
    </citation>
    <scope>NUCLEOTIDE SEQUENCE</scope>
    <source>
        <strain evidence="4">CBS 955.72</strain>
    </source>
</reference>
<gene>
    <name evidence="4" type="ORF">B0T25DRAFT_515853</name>
</gene>
<keyword evidence="5" id="KW-1185">Reference proteome</keyword>
<dbReference type="InterPro" id="IPR036291">
    <property type="entry name" value="NAD(P)-bd_dom_sf"/>
</dbReference>
<proteinExistence type="inferred from homology"/>
<dbReference type="InterPro" id="IPR002347">
    <property type="entry name" value="SDR_fam"/>
</dbReference>
<dbReference type="Gene3D" id="3.40.50.720">
    <property type="entry name" value="NAD(P)-binding Rossmann-like Domain"/>
    <property type="match status" value="1"/>
</dbReference>
<keyword evidence="3" id="KW-0560">Oxidoreductase</keyword>
<dbReference type="PANTHER" id="PTHR43544">
    <property type="entry name" value="SHORT-CHAIN DEHYDROGENASE/REDUCTASE"/>
    <property type="match status" value="1"/>
</dbReference>
<dbReference type="PANTHER" id="PTHR43544:SF7">
    <property type="entry name" value="NADB-LER2"/>
    <property type="match status" value="1"/>
</dbReference>
<comment type="caution">
    <text evidence="4">The sequence shown here is derived from an EMBL/GenBank/DDBJ whole genome shotgun (WGS) entry which is preliminary data.</text>
</comment>
<comment type="similarity">
    <text evidence="1">Belongs to the short-chain dehydrogenases/reductases (SDR) family.</text>
</comment>
<dbReference type="Pfam" id="PF00106">
    <property type="entry name" value="adh_short"/>
    <property type="match status" value="1"/>
</dbReference>
<organism evidence="4 5">
    <name type="scientific">Lasiosphaeria hispida</name>
    <dbReference type="NCBI Taxonomy" id="260671"/>
    <lineage>
        <taxon>Eukaryota</taxon>
        <taxon>Fungi</taxon>
        <taxon>Dikarya</taxon>
        <taxon>Ascomycota</taxon>
        <taxon>Pezizomycotina</taxon>
        <taxon>Sordariomycetes</taxon>
        <taxon>Sordariomycetidae</taxon>
        <taxon>Sordariales</taxon>
        <taxon>Lasiosphaeriaceae</taxon>
        <taxon>Lasiosphaeria</taxon>
    </lineage>
</organism>
<evidence type="ECO:0000256" key="3">
    <source>
        <dbReference type="ARBA" id="ARBA00023002"/>
    </source>
</evidence>
<dbReference type="PRINTS" id="PR00081">
    <property type="entry name" value="GDHRDH"/>
</dbReference>
<evidence type="ECO:0000313" key="5">
    <source>
        <dbReference type="Proteomes" id="UP001275084"/>
    </source>
</evidence>
<keyword evidence="2" id="KW-0521">NADP</keyword>
<evidence type="ECO:0000256" key="1">
    <source>
        <dbReference type="ARBA" id="ARBA00006484"/>
    </source>
</evidence>
<dbReference type="InterPro" id="IPR051468">
    <property type="entry name" value="Fungal_SecMetab_SDRs"/>
</dbReference>